<dbReference type="EMBL" id="JBHRSP010000026">
    <property type="protein sequence ID" value="MFC3074830.1"/>
    <property type="molecule type" value="Genomic_DNA"/>
</dbReference>
<dbReference type="PANTHER" id="PTHR43861:SF1">
    <property type="entry name" value="TRANS-ACONITATE 2-METHYLTRANSFERASE"/>
    <property type="match status" value="1"/>
</dbReference>
<gene>
    <name evidence="3" type="ORF">ACFOHH_17095</name>
</gene>
<dbReference type="Pfam" id="PF13432">
    <property type="entry name" value="TPR_16"/>
    <property type="match status" value="1"/>
</dbReference>
<accession>A0ABV7DIQ3</accession>
<dbReference type="Pfam" id="PF08241">
    <property type="entry name" value="Methyltransf_11"/>
    <property type="match status" value="1"/>
</dbReference>
<evidence type="ECO:0000313" key="3">
    <source>
        <dbReference type="EMBL" id="MFC3074830.1"/>
    </source>
</evidence>
<keyword evidence="3" id="KW-0808">Transferase</keyword>
<dbReference type="Proteomes" id="UP001595377">
    <property type="component" value="Unassembled WGS sequence"/>
</dbReference>
<keyword evidence="4" id="KW-1185">Reference proteome</keyword>
<dbReference type="RefSeq" id="WP_257315169.1">
    <property type="nucleotide sequence ID" value="NZ_JANFDG010000010.1"/>
</dbReference>
<reference evidence="4" key="1">
    <citation type="journal article" date="2019" name="Int. J. Syst. Evol. Microbiol.">
        <title>The Global Catalogue of Microorganisms (GCM) 10K type strain sequencing project: providing services to taxonomists for standard genome sequencing and annotation.</title>
        <authorList>
            <consortium name="The Broad Institute Genomics Platform"/>
            <consortium name="The Broad Institute Genome Sequencing Center for Infectious Disease"/>
            <person name="Wu L."/>
            <person name="Ma J."/>
        </authorList>
    </citation>
    <scope>NUCLEOTIDE SEQUENCE [LARGE SCALE GENOMIC DNA]</scope>
    <source>
        <strain evidence="4">KCTC 52677</strain>
    </source>
</reference>
<comment type="caution">
    <text evidence="3">The sequence shown here is derived from an EMBL/GenBank/DDBJ whole genome shotgun (WGS) entry which is preliminary data.</text>
</comment>
<evidence type="ECO:0000259" key="2">
    <source>
        <dbReference type="Pfam" id="PF08241"/>
    </source>
</evidence>
<organism evidence="3 4">
    <name type="scientific">Shinella pollutisoli</name>
    <dbReference type="NCBI Taxonomy" id="2250594"/>
    <lineage>
        <taxon>Bacteria</taxon>
        <taxon>Pseudomonadati</taxon>
        <taxon>Pseudomonadota</taxon>
        <taxon>Alphaproteobacteria</taxon>
        <taxon>Hyphomicrobiales</taxon>
        <taxon>Rhizobiaceae</taxon>
        <taxon>Shinella</taxon>
    </lineage>
</organism>
<sequence length="315" mass="33613">MAKHLFSSGDLVADRRATYARLLAEAGDFAEAAELMEQALEQAPDWAAGWFRLAEYAEKSGRKEAAIAALETVLGLDPTDVFGAGLKLALLGAAKTPAAPPARYVERLFDDYAARFETALVERLAYSVPEKLTALILDHSGPDARFPVVADLGCGTGLFGAAIRPRAGRLEGFDLSANMLARAAEKGVYDHLARADLSRPAAESGLFDEVMPEGRADLVAAADVLMYLGDLAEVFPSVARLTRPGGLFAFSVEDGGEGDAPVLRPSLRYAHPEIFMRRRAAEAGFAIVAVTRETIRMDAGAPVHGLLFLARRGAV</sequence>
<dbReference type="GO" id="GO:0032259">
    <property type="term" value="P:methylation"/>
    <property type="evidence" value="ECO:0007669"/>
    <property type="project" value="UniProtKB-KW"/>
</dbReference>
<dbReference type="PROSITE" id="PS50005">
    <property type="entry name" value="TPR"/>
    <property type="match status" value="1"/>
</dbReference>
<dbReference type="InterPro" id="IPR019734">
    <property type="entry name" value="TPR_rpt"/>
</dbReference>
<dbReference type="CDD" id="cd02440">
    <property type="entry name" value="AdoMet_MTases"/>
    <property type="match status" value="1"/>
</dbReference>
<dbReference type="InterPro" id="IPR011990">
    <property type="entry name" value="TPR-like_helical_dom_sf"/>
</dbReference>
<dbReference type="SMART" id="SM00028">
    <property type="entry name" value="TPR"/>
    <property type="match status" value="2"/>
</dbReference>
<feature type="repeat" description="TPR" evidence="1">
    <location>
        <begin position="47"/>
        <end position="80"/>
    </location>
</feature>
<keyword evidence="1" id="KW-0802">TPR repeat</keyword>
<dbReference type="Gene3D" id="1.25.40.10">
    <property type="entry name" value="Tetratricopeptide repeat domain"/>
    <property type="match status" value="1"/>
</dbReference>
<evidence type="ECO:0000256" key="1">
    <source>
        <dbReference type="PROSITE-ProRule" id="PRU00339"/>
    </source>
</evidence>
<dbReference type="GO" id="GO:0008168">
    <property type="term" value="F:methyltransferase activity"/>
    <property type="evidence" value="ECO:0007669"/>
    <property type="project" value="UniProtKB-KW"/>
</dbReference>
<protein>
    <submittedName>
        <fullName evidence="3">Methyltransferase domain-containing protein</fullName>
    </submittedName>
</protein>
<feature type="domain" description="Methyltransferase type 11" evidence="2">
    <location>
        <begin position="151"/>
        <end position="250"/>
    </location>
</feature>
<dbReference type="SUPFAM" id="SSF48452">
    <property type="entry name" value="TPR-like"/>
    <property type="match status" value="1"/>
</dbReference>
<dbReference type="InterPro" id="IPR029063">
    <property type="entry name" value="SAM-dependent_MTases_sf"/>
</dbReference>
<dbReference type="InterPro" id="IPR013216">
    <property type="entry name" value="Methyltransf_11"/>
</dbReference>
<proteinExistence type="predicted"/>
<evidence type="ECO:0000313" key="4">
    <source>
        <dbReference type="Proteomes" id="UP001595377"/>
    </source>
</evidence>
<keyword evidence="3" id="KW-0489">Methyltransferase</keyword>
<dbReference type="PANTHER" id="PTHR43861">
    <property type="entry name" value="TRANS-ACONITATE 2-METHYLTRANSFERASE-RELATED"/>
    <property type="match status" value="1"/>
</dbReference>
<dbReference type="Gene3D" id="3.40.50.150">
    <property type="entry name" value="Vaccinia Virus protein VP39"/>
    <property type="match status" value="1"/>
</dbReference>
<name>A0ABV7DIQ3_9HYPH</name>
<dbReference type="SUPFAM" id="SSF53335">
    <property type="entry name" value="S-adenosyl-L-methionine-dependent methyltransferases"/>
    <property type="match status" value="1"/>
</dbReference>